<organism evidence="1 2">
    <name type="scientific">Winogradskyella marina</name>
    <dbReference type="NCBI Taxonomy" id="2785530"/>
    <lineage>
        <taxon>Bacteria</taxon>
        <taxon>Pseudomonadati</taxon>
        <taxon>Bacteroidota</taxon>
        <taxon>Flavobacteriia</taxon>
        <taxon>Flavobacteriales</taxon>
        <taxon>Flavobacteriaceae</taxon>
        <taxon>Winogradskyella</taxon>
    </lineage>
</organism>
<dbReference type="Proteomes" id="UP000611215">
    <property type="component" value="Unassembled WGS sequence"/>
</dbReference>
<evidence type="ECO:0000313" key="1">
    <source>
        <dbReference type="EMBL" id="MBF8149731.1"/>
    </source>
</evidence>
<gene>
    <name evidence="1" type="ORF">ITJ86_07455</name>
</gene>
<evidence type="ECO:0000313" key="2">
    <source>
        <dbReference type="Proteomes" id="UP000611215"/>
    </source>
</evidence>
<dbReference type="InterPro" id="IPR016181">
    <property type="entry name" value="Acyl_CoA_acyltransferase"/>
</dbReference>
<keyword evidence="2" id="KW-1185">Reference proteome</keyword>
<accession>A0ABS0EHS2</accession>
<name>A0ABS0EHS2_9FLAO</name>
<sequence length="378" mass="43330">MSLKTAIFKTIDAIPNNYWNSVNCCTNIYYSPDFLKAFERANTDIEFNYIFILKNNDAIAFANTQIVTIGIETITKNITITSDKVRRAVNNMFCNNEIRVLFCGNVFLSGEYGTFIKEGEDKVETFKAIAKGVRQVTNSTKKLMAVFVKDFKDESLPITNHLEDFNYAAMQVEPNMIITLKPEWQSFEAYTNALKSKYRVKANRADAKSDTLVAKLFSVKDIEIHKDALQELYQNTIDNANFNAQILNLDTYVHLKKTFKDQFIVKGYFLNEKLVGFLSAMQNDTNLDAHFIGIDYSKNKEFAIYPRILNDYVRLGIATKSTQINLGRTASEIKSTLGAKPETLTCYCKHKRYLPNQILKPFIKNVQIKSFKQHAVFK</sequence>
<dbReference type="RefSeq" id="WP_195871009.1">
    <property type="nucleotide sequence ID" value="NZ_JADOET010000005.1"/>
</dbReference>
<reference evidence="1 2" key="1">
    <citation type="submission" date="2020-11" db="EMBL/GenBank/DDBJ databases">
        <title>Winogradskyella marina sp. nov., isolated from marine sediment.</title>
        <authorList>
            <person name="Bo J."/>
            <person name="Wang S."/>
            <person name="Song X."/>
            <person name="Du Z."/>
        </authorList>
    </citation>
    <scope>NUCLEOTIDE SEQUENCE [LARGE SCALE GENOMIC DNA]</scope>
    <source>
        <strain evidence="1 2">F6397</strain>
    </source>
</reference>
<comment type="caution">
    <text evidence="1">The sequence shown here is derived from an EMBL/GenBank/DDBJ whole genome shotgun (WGS) entry which is preliminary data.</text>
</comment>
<dbReference type="EMBL" id="JADOET010000005">
    <property type="protein sequence ID" value="MBF8149731.1"/>
    <property type="molecule type" value="Genomic_DNA"/>
</dbReference>
<protein>
    <submittedName>
        <fullName evidence="1">N-acetyltransferase</fullName>
    </submittedName>
</protein>
<proteinExistence type="predicted"/>
<dbReference type="SUPFAM" id="SSF55729">
    <property type="entry name" value="Acyl-CoA N-acyltransferases (Nat)"/>
    <property type="match status" value="1"/>
</dbReference>